<feature type="non-terminal residue" evidence="2">
    <location>
        <position position="1"/>
    </location>
</feature>
<evidence type="ECO:0000313" key="2">
    <source>
        <dbReference type="EMBL" id="MBA0651087.1"/>
    </source>
</evidence>
<name>A0A7J8UKW6_9ROSI</name>
<dbReference type="Proteomes" id="UP000593573">
    <property type="component" value="Unassembled WGS sequence"/>
</dbReference>
<reference evidence="2 3" key="1">
    <citation type="journal article" date="2019" name="Genome Biol. Evol.">
        <title>Insights into the evolution of the New World diploid cottons (Gossypium, subgenus Houzingenia) based on genome sequencing.</title>
        <authorList>
            <person name="Grover C.E."/>
            <person name="Arick M.A. 2nd"/>
            <person name="Thrash A."/>
            <person name="Conover J.L."/>
            <person name="Sanders W.S."/>
            <person name="Peterson D.G."/>
            <person name="Frelichowski J.E."/>
            <person name="Scheffler J.A."/>
            <person name="Scheffler B.E."/>
            <person name="Wendel J.F."/>
        </authorList>
    </citation>
    <scope>NUCLEOTIDE SEQUENCE [LARGE SCALE GENOMIC DNA]</scope>
    <source>
        <strain evidence="2">57</strain>
        <tissue evidence="2">Leaf</tissue>
    </source>
</reference>
<sequence length="144" mass="16382">SNPAANTVLNNGQTPHNSTAESNACIPAVPDNRNHLKRITCSKTKLQVDIETKYQSGTAIQVHLKETLLFWRAMCPQQKLQKMPLHHVMQSFAPSARMHRVVGEIRARREKQFIRISKAYDFHLEIIYPGLAPRINPTMGSKRN</sequence>
<comment type="caution">
    <text evidence="2">The sequence shown here is derived from an EMBL/GenBank/DDBJ whole genome shotgun (WGS) entry which is preliminary data.</text>
</comment>
<evidence type="ECO:0000256" key="1">
    <source>
        <dbReference type="SAM" id="MobiDB-lite"/>
    </source>
</evidence>
<accession>A0A7J8UKW6</accession>
<keyword evidence="3" id="KW-1185">Reference proteome</keyword>
<dbReference type="OrthoDB" id="759831at2759"/>
<organism evidence="2 3">
    <name type="scientific">Gossypium klotzschianum</name>
    <dbReference type="NCBI Taxonomy" id="34286"/>
    <lineage>
        <taxon>Eukaryota</taxon>
        <taxon>Viridiplantae</taxon>
        <taxon>Streptophyta</taxon>
        <taxon>Embryophyta</taxon>
        <taxon>Tracheophyta</taxon>
        <taxon>Spermatophyta</taxon>
        <taxon>Magnoliopsida</taxon>
        <taxon>eudicotyledons</taxon>
        <taxon>Gunneridae</taxon>
        <taxon>Pentapetalae</taxon>
        <taxon>rosids</taxon>
        <taxon>malvids</taxon>
        <taxon>Malvales</taxon>
        <taxon>Malvaceae</taxon>
        <taxon>Malvoideae</taxon>
        <taxon>Gossypium</taxon>
    </lineage>
</organism>
<dbReference type="AlphaFoldDB" id="A0A7J8UKW6"/>
<gene>
    <name evidence="2" type="ORF">Goklo_018453</name>
</gene>
<dbReference type="EMBL" id="JABFAB010000006">
    <property type="protein sequence ID" value="MBA0651087.1"/>
    <property type="molecule type" value="Genomic_DNA"/>
</dbReference>
<feature type="non-terminal residue" evidence="2">
    <location>
        <position position="144"/>
    </location>
</feature>
<evidence type="ECO:0000313" key="3">
    <source>
        <dbReference type="Proteomes" id="UP000593573"/>
    </source>
</evidence>
<proteinExistence type="predicted"/>
<feature type="region of interest" description="Disordered" evidence="1">
    <location>
        <begin position="1"/>
        <end position="21"/>
    </location>
</feature>
<protein>
    <submittedName>
        <fullName evidence="2">Uncharacterized protein</fullName>
    </submittedName>
</protein>